<evidence type="ECO:0000313" key="5">
    <source>
        <dbReference type="Proteomes" id="UP001159405"/>
    </source>
</evidence>
<feature type="transmembrane region" description="Helical" evidence="2">
    <location>
        <begin position="113"/>
        <end position="134"/>
    </location>
</feature>
<dbReference type="InterPro" id="IPR020846">
    <property type="entry name" value="MFS_dom"/>
</dbReference>
<accession>A0ABN8R816</accession>
<reference evidence="4 5" key="1">
    <citation type="submission" date="2022-05" db="EMBL/GenBank/DDBJ databases">
        <authorList>
            <consortium name="Genoscope - CEA"/>
            <person name="William W."/>
        </authorList>
    </citation>
    <scope>NUCLEOTIDE SEQUENCE [LARGE SCALE GENOMIC DNA]</scope>
</reference>
<feature type="transmembrane region" description="Helical" evidence="2">
    <location>
        <begin position="178"/>
        <end position="196"/>
    </location>
</feature>
<dbReference type="InterPro" id="IPR036259">
    <property type="entry name" value="MFS_trans_sf"/>
</dbReference>
<proteinExistence type="predicted"/>
<feature type="transmembrane region" description="Helical" evidence="2">
    <location>
        <begin position="352"/>
        <end position="374"/>
    </location>
</feature>
<keyword evidence="2" id="KW-0812">Transmembrane</keyword>
<organism evidence="4 5">
    <name type="scientific">Porites lobata</name>
    <dbReference type="NCBI Taxonomy" id="104759"/>
    <lineage>
        <taxon>Eukaryota</taxon>
        <taxon>Metazoa</taxon>
        <taxon>Cnidaria</taxon>
        <taxon>Anthozoa</taxon>
        <taxon>Hexacorallia</taxon>
        <taxon>Scleractinia</taxon>
        <taxon>Fungiina</taxon>
        <taxon>Poritidae</taxon>
        <taxon>Porites</taxon>
    </lineage>
</organism>
<gene>
    <name evidence="4" type="ORF">PLOB_00015769</name>
</gene>
<feature type="transmembrane region" description="Helical" evidence="2">
    <location>
        <begin position="317"/>
        <end position="340"/>
    </location>
</feature>
<sequence length="490" mass="53570">MNQVYCIRNISSFEQDSVWSWFICFCCSICLMMSVGFNYALGVLFPVLMESFNESRERTAWVSSITMAVFLIFGPIMGAFVNRFGCRITITVGCLACATGLVLGSLAPNIVVLYLAFSVPFGIGMSSLYISSPVAVSQYFSKRRALALATATSGPGLGTMIYGPTLQALVDAFDWRNAMRMLAGFLAVASFTGCFLKSNSSLTSQCQDMNAKKFSLNFSACKNPRFLMLLAMAAVSNFGRIVPYVHLIKHCDDLGIPPGKSTTLFLLIGLFASTGRLMAGFLCDIRFINSRFLYQAAVFTVGASTLLLIPAKTFASVAVVIVLFSLADGLMISTFIIDLFKSMKESQRASCLGFTMFMGGVFVFFAPPLSGLIADKYGNYTLAFLMSGGVLVIGSLFPFFLLCSKQKNVEENEGVEHLEELMDRDQVLIEKNSESDNPSPTNVWVMQDSVSSSEVVARSNNKLATAKRPVSFMWAMESPFNLPPPLRTSN</sequence>
<feature type="transmembrane region" description="Helical" evidence="2">
    <location>
        <begin position="292"/>
        <end position="311"/>
    </location>
</feature>
<dbReference type="InterPro" id="IPR050327">
    <property type="entry name" value="Proton-linked_MCT"/>
</dbReference>
<keyword evidence="2" id="KW-1133">Transmembrane helix</keyword>
<feature type="transmembrane region" description="Helical" evidence="2">
    <location>
        <begin position="265"/>
        <end position="285"/>
    </location>
</feature>
<evidence type="ECO:0000256" key="1">
    <source>
        <dbReference type="ARBA" id="ARBA00004141"/>
    </source>
</evidence>
<feature type="transmembrane region" description="Helical" evidence="2">
    <location>
        <begin position="61"/>
        <end position="81"/>
    </location>
</feature>
<dbReference type="EMBL" id="CALNXK010000197">
    <property type="protein sequence ID" value="CAH3175120.1"/>
    <property type="molecule type" value="Genomic_DNA"/>
</dbReference>
<dbReference type="SUPFAM" id="SSF103473">
    <property type="entry name" value="MFS general substrate transporter"/>
    <property type="match status" value="1"/>
</dbReference>
<evidence type="ECO:0000313" key="4">
    <source>
        <dbReference type="EMBL" id="CAH3175120.1"/>
    </source>
</evidence>
<dbReference type="Pfam" id="PF07690">
    <property type="entry name" value="MFS_1"/>
    <property type="match status" value="1"/>
</dbReference>
<dbReference type="Proteomes" id="UP001159405">
    <property type="component" value="Unassembled WGS sequence"/>
</dbReference>
<comment type="caution">
    <text evidence="4">The sequence shown here is derived from an EMBL/GenBank/DDBJ whole genome shotgun (WGS) entry which is preliminary data.</text>
</comment>
<keyword evidence="2" id="KW-0472">Membrane</keyword>
<feature type="transmembrane region" description="Helical" evidence="2">
    <location>
        <begin position="88"/>
        <end position="107"/>
    </location>
</feature>
<dbReference type="PANTHER" id="PTHR11360">
    <property type="entry name" value="MONOCARBOXYLATE TRANSPORTER"/>
    <property type="match status" value="1"/>
</dbReference>
<keyword evidence="5" id="KW-1185">Reference proteome</keyword>
<evidence type="ECO:0000256" key="2">
    <source>
        <dbReference type="SAM" id="Phobius"/>
    </source>
</evidence>
<dbReference type="PROSITE" id="PS50850">
    <property type="entry name" value="MFS"/>
    <property type="match status" value="1"/>
</dbReference>
<protein>
    <recommendedName>
        <fullName evidence="3">Major facilitator superfamily (MFS) profile domain-containing protein</fullName>
    </recommendedName>
</protein>
<feature type="transmembrane region" description="Helical" evidence="2">
    <location>
        <begin position="146"/>
        <end position="166"/>
    </location>
</feature>
<comment type="subcellular location">
    <subcellularLocation>
        <location evidence="1">Membrane</location>
        <topology evidence="1">Multi-pass membrane protein</topology>
    </subcellularLocation>
</comment>
<feature type="transmembrane region" description="Helical" evidence="2">
    <location>
        <begin position="18"/>
        <end position="41"/>
    </location>
</feature>
<feature type="transmembrane region" description="Helical" evidence="2">
    <location>
        <begin position="380"/>
        <end position="402"/>
    </location>
</feature>
<dbReference type="CDD" id="cd17352">
    <property type="entry name" value="MFS_MCT_SLC16"/>
    <property type="match status" value="1"/>
</dbReference>
<dbReference type="InterPro" id="IPR011701">
    <property type="entry name" value="MFS"/>
</dbReference>
<dbReference type="PANTHER" id="PTHR11360:SF251">
    <property type="entry name" value="MAJOR FACILITATOR SUPERFAMILY (MFS) PROFILE DOMAIN-CONTAINING PROTEIN"/>
    <property type="match status" value="1"/>
</dbReference>
<feature type="transmembrane region" description="Helical" evidence="2">
    <location>
        <begin position="226"/>
        <end position="245"/>
    </location>
</feature>
<evidence type="ECO:0000259" key="3">
    <source>
        <dbReference type="PROSITE" id="PS50850"/>
    </source>
</evidence>
<dbReference type="Gene3D" id="1.20.1250.20">
    <property type="entry name" value="MFS general substrate transporter like domains"/>
    <property type="match status" value="2"/>
</dbReference>
<feature type="domain" description="Major facilitator superfamily (MFS) profile" evidence="3">
    <location>
        <begin position="1"/>
        <end position="406"/>
    </location>
</feature>
<name>A0ABN8R816_9CNID</name>